<gene>
    <name evidence="1" type="ORF">PAESOLCIP111_01777</name>
</gene>
<dbReference type="Proteomes" id="UP000693672">
    <property type="component" value="Unassembled WGS sequence"/>
</dbReference>
<accession>A0A916K1L0</accession>
<proteinExistence type="predicted"/>
<organism evidence="1 2">
    <name type="scientific">Paenibacillus solanacearum</name>
    <dbReference type="NCBI Taxonomy" id="2048548"/>
    <lineage>
        <taxon>Bacteria</taxon>
        <taxon>Bacillati</taxon>
        <taxon>Bacillota</taxon>
        <taxon>Bacilli</taxon>
        <taxon>Bacillales</taxon>
        <taxon>Paenibacillaceae</taxon>
        <taxon>Paenibacillus</taxon>
    </lineage>
</organism>
<dbReference type="AlphaFoldDB" id="A0A916K1L0"/>
<reference evidence="1" key="1">
    <citation type="submission" date="2021-06" db="EMBL/GenBank/DDBJ databases">
        <authorList>
            <person name="Criscuolo A."/>
        </authorList>
    </citation>
    <scope>NUCLEOTIDE SEQUENCE</scope>
    <source>
        <strain evidence="1">CIP111600</strain>
    </source>
</reference>
<name>A0A916K1L0_9BACL</name>
<dbReference type="RefSeq" id="WP_218091566.1">
    <property type="nucleotide sequence ID" value="NZ_CAJVAS010000005.1"/>
</dbReference>
<protein>
    <recommendedName>
        <fullName evidence="3">DUF1868 domain-containing protein</fullName>
    </recommendedName>
</protein>
<evidence type="ECO:0008006" key="3">
    <source>
        <dbReference type="Google" id="ProtNLM"/>
    </source>
</evidence>
<comment type="caution">
    <text evidence="1">The sequence shown here is derived from an EMBL/GenBank/DDBJ whole genome shotgun (WGS) entry which is preliminary data.</text>
</comment>
<dbReference type="EMBL" id="CAJVAS010000005">
    <property type="protein sequence ID" value="CAG7615078.1"/>
    <property type="molecule type" value="Genomic_DNA"/>
</dbReference>
<sequence length="258" mass="29380">MFRVTNRKINGFRPVWAHFNGFSLLFDNPGDSYAPAGGSPELEQMFCREEEADTSFYSSLWETANGLERMARDYLFCFLPLHSYHVTVWDAINDFNVHKLPDPIRQEAEALLAGLPNSRCKESRLLPVMCADSGWFGSGSLAFEFDRLENWNNNGVVATLKPADSESAAILNNIKTERVKLNRFVEERFGFATATETYRPHVSVGYFANKEQGAQSAETVEQLNLMLAKELKDRKIVYSSISLYGMTDMETFIRKRPM</sequence>
<evidence type="ECO:0000313" key="1">
    <source>
        <dbReference type="EMBL" id="CAG7615078.1"/>
    </source>
</evidence>
<keyword evidence="2" id="KW-1185">Reference proteome</keyword>
<evidence type="ECO:0000313" key="2">
    <source>
        <dbReference type="Proteomes" id="UP000693672"/>
    </source>
</evidence>